<feature type="transmembrane region" description="Helical" evidence="2">
    <location>
        <begin position="25"/>
        <end position="46"/>
    </location>
</feature>
<reference evidence="3 4" key="1">
    <citation type="submission" date="2018-03" db="EMBL/GenBank/DDBJ databases">
        <title>Phenotypic and genomic properties of Cyclonatronum proteinivorum gen. nov., sp. nov., a haloalkaliphilic bacteroidete from soda lakes possessing Na+-translocating rhodopsin.</title>
        <authorList>
            <person name="Toshchakov S.V."/>
            <person name="Korzhenkov A."/>
            <person name="Samarov N.I."/>
            <person name="Kublanov I.V."/>
            <person name="Muntyan M.S."/>
            <person name="Sorokin D.Y."/>
        </authorList>
    </citation>
    <scope>NUCLEOTIDE SEQUENCE [LARGE SCALE GENOMIC DNA]</scope>
    <source>
        <strain evidence="3 4">Omega</strain>
    </source>
</reference>
<accession>A0A345ULU4</accession>
<proteinExistence type="predicted"/>
<feature type="region of interest" description="Disordered" evidence="1">
    <location>
        <begin position="87"/>
        <end position="113"/>
    </location>
</feature>
<evidence type="ECO:0000313" key="4">
    <source>
        <dbReference type="Proteomes" id="UP000254808"/>
    </source>
</evidence>
<evidence type="ECO:0000256" key="2">
    <source>
        <dbReference type="SAM" id="Phobius"/>
    </source>
</evidence>
<dbReference type="KEGG" id="cprv:CYPRO_2198"/>
<dbReference type="AlphaFoldDB" id="A0A345ULU4"/>
<dbReference type="Proteomes" id="UP000254808">
    <property type="component" value="Chromosome"/>
</dbReference>
<dbReference type="RefSeq" id="WP_114984635.1">
    <property type="nucleotide sequence ID" value="NZ_CP027806.1"/>
</dbReference>
<evidence type="ECO:0000256" key="1">
    <source>
        <dbReference type="SAM" id="MobiDB-lite"/>
    </source>
</evidence>
<keyword evidence="2" id="KW-0472">Membrane</keyword>
<keyword evidence="2" id="KW-1133">Transmembrane helix</keyword>
<sequence length="151" mass="16109">MTVNSPRNYSNNCKQASETPDYPAVIRRAGLLLLLYVAASVSVFVLQPELQKPDLGYDNAHALTQPISFLAPLAQMFGPAVASARQVRNPDPWATAPPAPPASGPGAPQFPNEPPKVPLGPAWWLVAAGFGYGLKKLKANQAVKPNQTLDL</sequence>
<keyword evidence="2" id="KW-0812">Transmembrane</keyword>
<evidence type="ECO:0000313" key="3">
    <source>
        <dbReference type="EMBL" id="AXJ01446.1"/>
    </source>
</evidence>
<protein>
    <submittedName>
        <fullName evidence="3">Uncharacterized protein</fullName>
    </submittedName>
</protein>
<gene>
    <name evidence="3" type="ORF">CYPRO_2198</name>
</gene>
<organism evidence="3 4">
    <name type="scientific">Cyclonatronum proteinivorum</name>
    <dbReference type="NCBI Taxonomy" id="1457365"/>
    <lineage>
        <taxon>Bacteria</taxon>
        <taxon>Pseudomonadati</taxon>
        <taxon>Balneolota</taxon>
        <taxon>Balneolia</taxon>
        <taxon>Balneolales</taxon>
        <taxon>Cyclonatronaceae</taxon>
        <taxon>Cyclonatronum</taxon>
    </lineage>
</organism>
<name>A0A345ULU4_9BACT</name>
<keyword evidence="4" id="KW-1185">Reference proteome</keyword>
<dbReference type="EMBL" id="CP027806">
    <property type="protein sequence ID" value="AXJ01446.1"/>
    <property type="molecule type" value="Genomic_DNA"/>
</dbReference>